<dbReference type="PROSITE" id="PS51186">
    <property type="entry name" value="GNAT"/>
    <property type="match status" value="1"/>
</dbReference>
<name>A0A6J7BH80_9ZZZZ</name>
<dbReference type="Gene3D" id="3.40.630.30">
    <property type="match status" value="1"/>
</dbReference>
<dbReference type="CDD" id="cd04301">
    <property type="entry name" value="NAT_SF"/>
    <property type="match status" value="1"/>
</dbReference>
<dbReference type="PANTHER" id="PTHR43792:SF1">
    <property type="entry name" value="N-ACETYLTRANSFERASE DOMAIN-CONTAINING PROTEIN"/>
    <property type="match status" value="1"/>
</dbReference>
<dbReference type="GO" id="GO:0016747">
    <property type="term" value="F:acyltransferase activity, transferring groups other than amino-acyl groups"/>
    <property type="evidence" value="ECO:0007669"/>
    <property type="project" value="InterPro"/>
</dbReference>
<evidence type="ECO:0000259" key="1">
    <source>
        <dbReference type="PROSITE" id="PS51186"/>
    </source>
</evidence>
<dbReference type="InterPro" id="IPR051531">
    <property type="entry name" value="N-acetyltransferase"/>
</dbReference>
<protein>
    <submittedName>
        <fullName evidence="4">Unannotated protein</fullName>
    </submittedName>
</protein>
<evidence type="ECO:0000313" key="5">
    <source>
        <dbReference type="EMBL" id="CAB5078014.1"/>
    </source>
</evidence>
<organism evidence="4">
    <name type="scientific">freshwater metagenome</name>
    <dbReference type="NCBI Taxonomy" id="449393"/>
    <lineage>
        <taxon>unclassified sequences</taxon>
        <taxon>metagenomes</taxon>
        <taxon>ecological metagenomes</taxon>
    </lineage>
</organism>
<dbReference type="InterPro" id="IPR016181">
    <property type="entry name" value="Acyl_CoA_acyltransferase"/>
</dbReference>
<dbReference type="EMBL" id="CAEZXB010000014">
    <property type="protein sequence ID" value="CAB4677325.1"/>
    <property type="molecule type" value="Genomic_DNA"/>
</dbReference>
<dbReference type="EMBL" id="CAEZXN010000026">
    <property type="protein sequence ID" value="CAB4700163.1"/>
    <property type="molecule type" value="Genomic_DNA"/>
</dbReference>
<evidence type="ECO:0000313" key="3">
    <source>
        <dbReference type="EMBL" id="CAB4700163.1"/>
    </source>
</evidence>
<sequence length="188" mass="21788">MFLESARLRLRPMELADEEAMFQYHSDPEVVRYIPWFPRDRSQVRASIEKIMKATRLEVEGDYLNLAVTLKETGRLIGQVSIEFTSAVNECGEIGYVFNPEFSGQGYATEAIATIISHGFDLVEFHRVIARTDPRNIASIKVLERLGFRQEAHFVSEEFIKGEWVDTLIFAVLDSEWAELRKKWDLQR</sequence>
<dbReference type="EMBL" id="CAFBAA010000021">
    <property type="protein sequence ID" value="CAB4843588.1"/>
    <property type="molecule type" value="Genomic_DNA"/>
</dbReference>
<dbReference type="AlphaFoldDB" id="A0A6J7BH80"/>
<dbReference type="SUPFAM" id="SSF55729">
    <property type="entry name" value="Acyl-CoA N-acyltransferases (Nat)"/>
    <property type="match status" value="1"/>
</dbReference>
<evidence type="ECO:0000313" key="2">
    <source>
        <dbReference type="EMBL" id="CAB4677325.1"/>
    </source>
</evidence>
<dbReference type="PANTHER" id="PTHR43792">
    <property type="entry name" value="GNAT FAMILY, PUTATIVE (AFU_ORTHOLOGUE AFUA_3G00765)-RELATED-RELATED"/>
    <property type="match status" value="1"/>
</dbReference>
<accession>A0A6J7BH80</accession>
<proteinExistence type="predicted"/>
<dbReference type="InterPro" id="IPR000182">
    <property type="entry name" value="GNAT_dom"/>
</dbReference>
<evidence type="ECO:0000313" key="4">
    <source>
        <dbReference type="EMBL" id="CAB4843588.1"/>
    </source>
</evidence>
<gene>
    <name evidence="2" type="ORF">UFOPK2342_00882</name>
    <name evidence="3" type="ORF">UFOPK2423_01132</name>
    <name evidence="4" type="ORF">UFOPK3266_00920</name>
    <name evidence="5" type="ORF">UFOPK4367_01452</name>
</gene>
<dbReference type="Pfam" id="PF13302">
    <property type="entry name" value="Acetyltransf_3"/>
    <property type="match status" value="1"/>
</dbReference>
<dbReference type="EMBL" id="CAFBRC010000134">
    <property type="protein sequence ID" value="CAB5078014.1"/>
    <property type="molecule type" value="Genomic_DNA"/>
</dbReference>
<feature type="domain" description="N-acetyltransferase" evidence="1">
    <location>
        <begin position="8"/>
        <end position="169"/>
    </location>
</feature>
<reference evidence="4" key="1">
    <citation type="submission" date="2020-05" db="EMBL/GenBank/DDBJ databases">
        <authorList>
            <person name="Chiriac C."/>
            <person name="Salcher M."/>
            <person name="Ghai R."/>
            <person name="Kavagutti S V."/>
        </authorList>
    </citation>
    <scope>NUCLEOTIDE SEQUENCE</scope>
</reference>